<name>A0A376GYU3_ENTGA</name>
<dbReference type="EC" id="2.1.1.176" evidence="4"/>
<reference evidence="15 16" key="1">
    <citation type="submission" date="2018-06" db="EMBL/GenBank/DDBJ databases">
        <authorList>
            <consortium name="Pathogen Informatics"/>
            <person name="Doyle S."/>
        </authorList>
    </citation>
    <scope>NUCLEOTIDE SEQUENCE [LARGE SCALE GENOMIC DNA]</scope>
    <source>
        <strain evidence="15 16">NCTC12360</strain>
    </source>
</reference>
<evidence type="ECO:0000256" key="12">
    <source>
        <dbReference type="ARBA" id="ARBA00031088"/>
    </source>
</evidence>
<dbReference type="InterPro" id="IPR023267">
    <property type="entry name" value="RCMT"/>
</dbReference>
<evidence type="ECO:0000256" key="8">
    <source>
        <dbReference type="ARBA" id="ARBA00022679"/>
    </source>
</evidence>
<keyword evidence="16" id="KW-1185">Reference proteome</keyword>
<gene>
    <name evidence="15" type="primary">rsmB</name>
    <name evidence="15" type="ORF">NCTC12360_02174</name>
</gene>
<dbReference type="Gene3D" id="3.30.70.1170">
    <property type="entry name" value="Sun protein, domain 3"/>
    <property type="match status" value="1"/>
</dbReference>
<dbReference type="InterPro" id="IPR029063">
    <property type="entry name" value="SAM-dependent_MTases_sf"/>
</dbReference>
<dbReference type="InterPro" id="IPR001678">
    <property type="entry name" value="MeTrfase_RsmB-F_NOP2_dom"/>
</dbReference>
<sequence length="452" mass="50364">MKRKIGKIQYTVRFVALEALVRIERGGAYSNLLLRELMNQGRLNDKDGRLLTEMVYGTISRQLLLDYYLANFIKNAKKVDPWVRSLLRLSLYQMLYLDKVPNHAILNEAVEIAKAKGNPGIGKFVNGVLRTIQREGVPALDQIKDPLERLATEISMPLWLTERFVAQIGSDKTRELGLSLLVPSHASGRLDLQRITRNEAILQLQEEGIEARESQLSPYGIVADKGFLAGSSLYHDGLLTIQDESSMLVAPALYIAPEHQVLDACAAPGGKTTHIASFLSAEAGGKVTALDIHPHKVKLITENAERLAVSEVVQAEVMDAREVAQHFEEQQFDRILVDAPCSGLGLMRRKPDIKYNKQAADLERLPEIQLAILESAAPTLKNSGIMIYSTCTIMLEENQAVVEAFLADHPEFERIDVSVNADIAANINDQMLTIYPQDFMTDGFFISCLRKK</sequence>
<dbReference type="InterPro" id="IPR035926">
    <property type="entry name" value="NusB-like_sf"/>
</dbReference>
<keyword evidence="7 14" id="KW-0489">Methyltransferase</keyword>
<evidence type="ECO:0000256" key="9">
    <source>
        <dbReference type="ARBA" id="ARBA00022691"/>
    </source>
</evidence>
<dbReference type="SUPFAM" id="SSF53335">
    <property type="entry name" value="S-adenosyl-L-methionine-dependent methyltransferases"/>
    <property type="match status" value="1"/>
</dbReference>
<dbReference type="Gene3D" id="3.40.50.150">
    <property type="entry name" value="Vaccinia Virus protein VP39"/>
    <property type="match status" value="1"/>
</dbReference>
<evidence type="ECO:0000256" key="11">
    <source>
        <dbReference type="ARBA" id="ARBA00030399"/>
    </source>
</evidence>
<dbReference type="PRINTS" id="PR02008">
    <property type="entry name" value="RCMTFAMILY"/>
</dbReference>
<dbReference type="CDD" id="cd02440">
    <property type="entry name" value="AdoMet_MTases"/>
    <property type="match status" value="1"/>
</dbReference>
<dbReference type="GO" id="GO:0006355">
    <property type="term" value="P:regulation of DNA-templated transcription"/>
    <property type="evidence" value="ECO:0007669"/>
    <property type="project" value="InterPro"/>
</dbReference>
<feature type="binding site" evidence="14">
    <location>
        <position position="338"/>
    </location>
    <ligand>
        <name>S-adenosyl-L-methionine</name>
        <dbReference type="ChEBI" id="CHEBI:59789"/>
    </ligand>
</feature>
<dbReference type="SUPFAM" id="SSF48013">
    <property type="entry name" value="NusB-like"/>
    <property type="match status" value="1"/>
</dbReference>
<keyword evidence="5" id="KW-0963">Cytoplasm</keyword>
<dbReference type="GO" id="GO:0008649">
    <property type="term" value="F:rRNA methyltransferase activity"/>
    <property type="evidence" value="ECO:0007669"/>
    <property type="project" value="InterPro"/>
</dbReference>
<dbReference type="Pfam" id="PF22458">
    <property type="entry name" value="RsmF-B_ferredox"/>
    <property type="match status" value="1"/>
</dbReference>
<dbReference type="Proteomes" id="UP000254807">
    <property type="component" value="Unassembled WGS sequence"/>
</dbReference>
<dbReference type="InterPro" id="IPR018314">
    <property type="entry name" value="RsmB/NOL1/NOP2-like_CS"/>
</dbReference>
<dbReference type="EMBL" id="UFYW01000001">
    <property type="protein sequence ID" value="STD83701.1"/>
    <property type="molecule type" value="Genomic_DNA"/>
</dbReference>
<feature type="binding site" evidence="14">
    <location>
        <begin position="265"/>
        <end position="271"/>
    </location>
    <ligand>
        <name>S-adenosyl-L-methionine</name>
        <dbReference type="ChEBI" id="CHEBI:59789"/>
    </ligand>
</feature>
<dbReference type="InterPro" id="IPR054728">
    <property type="entry name" value="RsmB-like_ferredoxin"/>
</dbReference>
<comment type="function">
    <text evidence="1">Specifically methylates the cytosine at position 967 (m5C967) of 16S rRNA.</text>
</comment>
<feature type="binding site" evidence="14">
    <location>
        <position position="319"/>
    </location>
    <ligand>
        <name>S-adenosyl-L-methionine</name>
        <dbReference type="ChEBI" id="CHEBI:59789"/>
    </ligand>
</feature>
<dbReference type="PROSITE" id="PS51686">
    <property type="entry name" value="SAM_MT_RSMB_NOP"/>
    <property type="match status" value="1"/>
</dbReference>
<proteinExistence type="inferred from homology"/>
<dbReference type="GO" id="GO:0005737">
    <property type="term" value="C:cytoplasm"/>
    <property type="evidence" value="ECO:0007669"/>
    <property type="project" value="UniProtKB-SubCell"/>
</dbReference>
<feature type="binding site" evidence="14">
    <location>
        <position position="291"/>
    </location>
    <ligand>
        <name>S-adenosyl-L-methionine</name>
        <dbReference type="ChEBI" id="CHEBI:59789"/>
    </ligand>
</feature>
<dbReference type="GO" id="GO:0003723">
    <property type="term" value="F:RNA binding"/>
    <property type="evidence" value="ECO:0007669"/>
    <property type="project" value="UniProtKB-UniRule"/>
</dbReference>
<feature type="active site" description="Nucleophile" evidence="14">
    <location>
        <position position="391"/>
    </location>
</feature>
<comment type="catalytic activity">
    <reaction evidence="13">
        <text>cytidine(967) in 16S rRNA + S-adenosyl-L-methionine = 5-methylcytidine(967) in 16S rRNA + S-adenosyl-L-homocysteine + H(+)</text>
        <dbReference type="Rhea" id="RHEA:42748"/>
        <dbReference type="Rhea" id="RHEA-COMP:10219"/>
        <dbReference type="Rhea" id="RHEA-COMP:10220"/>
        <dbReference type="ChEBI" id="CHEBI:15378"/>
        <dbReference type="ChEBI" id="CHEBI:57856"/>
        <dbReference type="ChEBI" id="CHEBI:59789"/>
        <dbReference type="ChEBI" id="CHEBI:74483"/>
        <dbReference type="ChEBI" id="CHEBI:82748"/>
        <dbReference type="EC" id="2.1.1.176"/>
    </reaction>
</comment>
<evidence type="ECO:0000256" key="1">
    <source>
        <dbReference type="ARBA" id="ARBA00002724"/>
    </source>
</evidence>
<dbReference type="FunFam" id="1.10.940.10:FF:000006">
    <property type="entry name" value="16S rRNA (Cytosine(967)-C(5))-methyltransferase RsmB"/>
    <property type="match status" value="1"/>
</dbReference>
<comment type="subcellular location">
    <subcellularLocation>
        <location evidence="2">Cytoplasm</location>
    </subcellularLocation>
</comment>
<evidence type="ECO:0000256" key="7">
    <source>
        <dbReference type="ARBA" id="ARBA00022603"/>
    </source>
</evidence>
<protein>
    <recommendedName>
        <fullName evidence="4">16S rRNA (cytosine(967)-C(5))-methyltransferase</fullName>
        <ecNumber evidence="4">2.1.1.176</ecNumber>
    </recommendedName>
    <alternativeName>
        <fullName evidence="11">16S rRNA m5C967 methyltransferase</fullName>
    </alternativeName>
    <alternativeName>
        <fullName evidence="12">rRNA (cytosine-C(5)-)-methyltransferase RsmB</fullName>
    </alternativeName>
</protein>
<evidence type="ECO:0000256" key="2">
    <source>
        <dbReference type="ARBA" id="ARBA00004496"/>
    </source>
</evidence>
<dbReference type="Pfam" id="PF01189">
    <property type="entry name" value="Methyltr_RsmB-F"/>
    <property type="match status" value="1"/>
</dbReference>
<evidence type="ECO:0000313" key="16">
    <source>
        <dbReference type="Proteomes" id="UP000254807"/>
    </source>
</evidence>
<dbReference type="Gene3D" id="1.10.940.10">
    <property type="entry name" value="NusB-like"/>
    <property type="match status" value="1"/>
</dbReference>
<keyword evidence="8 14" id="KW-0808">Transferase</keyword>
<evidence type="ECO:0000256" key="13">
    <source>
        <dbReference type="ARBA" id="ARBA00047283"/>
    </source>
</evidence>
<dbReference type="NCBIfam" id="TIGR00563">
    <property type="entry name" value="rsmB"/>
    <property type="match status" value="1"/>
</dbReference>
<dbReference type="PANTHER" id="PTHR22807">
    <property type="entry name" value="NOP2 YEAST -RELATED NOL1/NOP2/FMU SUN DOMAIN-CONTAINING"/>
    <property type="match status" value="1"/>
</dbReference>
<evidence type="ECO:0000313" key="15">
    <source>
        <dbReference type="EMBL" id="STD83701.1"/>
    </source>
</evidence>
<dbReference type="Pfam" id="PF01029">
    <property type="entry name" value="NusB"/>
    <property type="match status" value="1"/>
</dbReference>
<organism evidence="15 16">
    <name type="scientific">Enterococcus gallinarum</name>
    <dbReference type="NCBI Taxonomy" id="1353"/>
    <lineage>
        <taxon>Bacteria</taxon>
        <taxon>Bacillati</taxon>
        <taxon>Bacillota</taxon>
        <taxon>Bacilli</taxon>
        <taxon>Lactobacillales</taxon>
        <taxon>Enterococcaceae</taxon>
        <taxon>Enterococcus</taxon>
    </lineage>
</organism>
<dbReference type="AlphaFoldDB" id="A0A376GYU3"/>
<dbReference type="PANTHER" id="PTHR22807:SF53">
    <property type="entry name" value="RIBOSOMAL RNA SMALL SUBUNIT METHYLTRANSFERASE B-RELATED"/>
    <property type="match status" value="1"/>
</dbReference>
<dbReference type="NCBIfam" id="NF011494">
    <property type="entry name" value="PRK14902.1"/>
    <property type="match status" value="1"/>
</dbReference>
<evidence type="ECO:0000256" key="3">
    <source>
        <dbReference type="ARBA" id="ARBA00007494"/>
    </source>
</evidence>
<dbReference type="InterPro" id="IPR004573">
    <property type="entry name" value="rRNA_ssu_MeTfrase_B"/>
</dbReference>
<evidence type="ECO:0000256" key="6">
    <source>
        <dbReference type="ARBA" id="ARBA00022552"/>
    </source>
</evidence>
<dbReference type="OrthoDB" id="9810297at2"/>
<comment type="similarity">
    <text evidence="3 14">Belongs to the class I-like SAM-binding methyltransferase superfamily. RsmB/NOP family.</text>
</comment>
<dbReference type="RefSeq" id="WP_060815020.1">
    <property type="nucleotide sequence ID" value="NZ_JBHULA010000030.1"/>
</dbReference>
<evidence type="ECO:0000256" key="4">
    <source>
        <dbReference type="ARBA" id="ARBA00012140"/>
    </source>
</evidence>
<accession>A0A376GYU3</accession>
<dbReference type="InterPro" id="IPR049560">
    <property type="entry name" value="MeTrfase_RsmB-F_NOP2_cat"/>
</dbReference>
<evidence type="ECO:0000256" key="14">
    <source>
        <dbReference type="PROSITE-ProRule" id="PRU01023"/>
    </source>
</evidence>
<dbReference type="FunFam" id="3.40.50.150:FF:000022">
    <property type="entry name" value="Ribosomal RNA small subunit methyltransferase B"/>
    <property type="match status" value="1"/>
</dbReference>
<evidence type="ECO:0000256" key="10">
    <source>
        <dbReference type="ARBA" id="ARBA00022884"/>
    </source>
</evidence>
<evidence type="ECO:0000256" key="5">
    <source>
        <dbReference type="ARBA" id="ARBA00022490"/>
    </source>
</evidence>
<keyword evidence="6" id="KW-0698">rRNA processing</keyword>
<keyword evidence="9 14" id="KW-0949">S-adenosyl-L-methionine</keyword>
<dbReference type="InterPro" id="IPR006027">
    <property type="entry name" value="NusB_RsmB_TIM44"/>
</dbReference>
<dbReference type="PROSITE" id="PS01153">
    <property type="entry name" value="NOL1_NOP2_SUN"/>
    <property type="match status" value="1"/>
</dbReference>
<keyword evidence="10 14" id="KW-0694">RNA-binding</keyword>